<accession>A0A2T9YGE3</accession>
<organism evidence="1 2">
    <name type="scientific">Furculomyces boomerangus</name>
    <dbReference type="NCBI Taxonomy" id="61424"/>
    <lineage>
        <taxon>Eukaryota</taxon>
        <taxon>Fungi</taxon>
        <taxon>Fungi incertae sedis</taxon>
        <taxon>Zoopagomycota</taxon>
        <taxon>Kickxellomycotina</taxon>
        <taxon>Harpellomycetes</taxon>
        <taxon>Harpellales</taxon>
        <taxon>Harpellaceae</taxon>
        <taxon>Furculomyces</taxon>
    </lineage>
</organism>
<keyword evidence="2" id="KW-1185">Reference proteome</keyword>
<dbReference type="Proteomes" id="UP000245699">
    <property type="component" value="Unassembled WGS sequence"/>
</dbReference>
<reference evidence="1 2" key="1">
    <citation type="journal article" date="2018" name="MBio">
        <title>Comparative Genomics Reveals the Core Gene Toolbox for the Fungus-Insect Symbiosis.</title>
        <authorList>
            <person name="Wang Y."/>
            <person name="Stata M."/>
            <person name="Wang W."/>
            <person name="Stajich J.E."/>
            <person name="White M.M."/>
            <person name="Moncalvo J.M."/>
        </authorList>
    </citation>
    <scope>NUCLEOTIDE SEQUENCE [LARGE SCALE GENOMIC DNA]</scope>
    <source>
        <strain evidence="1 2">AUS-77-4</strain>
    </source>
</reference>
<gene>
    <name evidence="1" type="ORF">BB559_004145</name>
</gene>
<comment type="caution">
    <text evidence="1">The sequence shown here is derived from an EMBL/GenBank/DDBJ whole genome shotgun (WGS) entry which is preliminary data.</text>
</comment>
<evidence type="ECO:0000313" key="2">
    <source>
        <dbReference type="Proteomes" id="UP000245699"/>
    </source>
</evidence>
<protein>
    <submittedName>
        <fullName evidence="1">Uncharacterized protein</fullName>
    </submittedName>
</protein>
<evidence type="ECO:0000313" key="1">
    <source>
        <dbReference type="EMBL" id="PVU91416.1"/>
    </source>
</evidence>
<name>A0A2T9YGE3_9FUNG</name>
<proteinExistence type="predicted"/>
<sequence>MADIHTFQTRLMISKKIYLLFQKFSIFSSDFFVLSNSILNLHSQLSQTFDFYQNNKDSLPFPLNNRIVPSKFNIENLILVQSSQLSDQYNRLFETTQTFGIHFSNILDSITDNLFNNTQTKNENTPENTKIHFILKKLPSDTILHFHNVSAKQIENNSSNTFKETDDIPPKPDPNLWLCHLCAYIKIEYKFRLLLLLLLQRKNFGHDHIPSPQNHHSDKPIANFEQETVFGDYNTKTIVNNNVSINQLSLDLLFLINQNPYKSEYSYSGINDILGKKTIDAQELCNHLGLSCQLSPHIEKDIKERIKLVDLISEYKALSAQ</sequence>
<dbReference type="AlphaFoldDB" id="A0A2T9YGE3"/>
<dbReference type="EMBL" id="MBFT01000416">
    <property type="protein sequence ID" value="PVU91416.1"/>
    <property type="molecule type" value="Genomic_DNA"/>
</dbReference>